<gene>
    <name evidence="2" type="ORF">chiPu_0011661</name>
</gene>
<reference evidence="2 3" key="1">
    <citation type="journal article" date="2018" name="Nat. Ecol. Evol.">
        <title>Shark genomes provide insights into elasmobranch evolution and the origin of vertebrates.</title>
        <authorList>
            <person name="Hara Y"/>
            <person name="Yamaguchi K"/>
            <person name="Onimaru K"/>
            <person name="Kadota M"/>
            <person name="Koyanagi M"/>
            <person name="Keeley SD"/>
            <person name="Tatsumi K"/>
            <person name="Tanaka K"/>
            <person name="Motone F"/>
            <person name="Kageyama Y"/>
            <person name="Nozu R"/>
            <person name="Adachi N"/>
            <person name="Nishimura O"/>
            <person name="Nakagawa R"/>
            <person name="Tanegashima C"/>
            <person name="Kiyatake I"/>
            <person name="Matsumoto R"/>
            <person name="Murakumo K"/>
            <person name="Nishida K"/>
            <person name="Terakita A"/>
            <person name="Kuratani S"/>
            <person name="Sato K"/>
            <person name="Hyodo S Kuraku.S."/>
        </authorList>
    </citation>
    <scope>NUCLEOTIDE SEQUENCE [LARGE SCALE GENOMIC DNA]</scope>
</reference>
<feature type="compositionally biased region" description="Basic and acidic residues" evidence="1">
    <location>
        <begin position="505"/>
        <end position="518"/>
    </location>
</feature>
<evidence type="ECO:0000313" key="3">
    <source>
        <dbReference type="Proteomes" id="UP000287033"/>
    </source>
</evidence>
<organism evidence="2 3">
    <name type="scientific">Chiloscyllium punctatum</name>
    <name type="common">Brownbanded bambooshark</name>
    <name type="synonym">Hemiscyllium punctatum</name>
    <dbReference type="NCBI Taxonomy" id="137246"/>
    <lineage>
        <taxon>Eukaryota</taxon>
        <taxon>Metazoa</taxon>
        <taxon>Chordata</taxon>
        <taxon>Craniata</taxon>
        <taxon>Vertebrata</taxon>
        <taxon>Chondrichthyes</taxon>
        <taxon>Elasmobranchii</taxon>
        <taxon>Galeomorphii</taxon>
        <taxon>Galeoidea</taxon>
        <taxon>Orectolobiformes</taxon>
        <taxon>Hemiscylliidae</taxon>
        <taxon>Chiloscyllium</taxon>
    </lineage>
</organism>
<dbReference type="EMBL" id="BEZZ01000492">
    <property type="protein sequence ID" value="GCC33193.1"/>
    <property type="molecule type" value="Genomic_DNA"/>
</dbReference>
<keyword evidence="3" id="KW-1185">Reference proteome</keyword>
<evidence type="ECO:0000256" key="1">
    <source>
        <dbReference type="SAM" id="MobiDB-lite"/>
    </source>
</evidence>
<dbReference type="PANTHER" id="PTHR21636">
    <property type="entry name" value="PROTEIN DOK-7"/>
    <property type="match status" value="1"/>
</dbReference>
<dbReference type="OMA" id="MYEFMEA"/>
<protein>
    <submittedName>
        <fullName evidence="2">Uncharacterized protein</fullName>
    </submittedName>
</protein>
<feature type="compositionally biased region" description="Polar residues" evidence="1">
    <location>
        <begin position="274"/>
        <end position="284"/>
    </location>
</feature>
<feature type="compositionally biased region" description="Basic and acidic residues" evidence="1">
    <location>
        <begin position="316"/>
        <end position="336"/>
    </location>
</feature>
<sequence>MCHGAGSGSEKACIDKLYSLTEPQYKQLQRLARTTSQTKVLHPGRSWLSSDGNIYGALWETTSRRLNDMGAGGLSATGTRWPVSNNNSRSGENIFSRSYSMDDQLNRALEHNVTMGGEIGAHSRIFSGGHLSGRWLSCTEGHKGNGKGTAPAERHVYERMTSALFSKRRPGDTVTLSHSRGPISDLRRRLESIGNAYNVISTPQKLLAAMGKVRTFPGAGGRTSHCPGAQVSSPPFAAQPYVLVQAPVQEPCAPERCKPGASSSRSRVKDVPGSKSSTWSPGKQQTDEEQNWKGQQFSHCRRRTMELTTHHSSSLKAERCEHSELDKDKKQHQKEEKLKMGTGQMYEFMEALPTEKLSELEKGGGYEYMASCGQQKLQVEGEGPPGSLKLHRGQGAHLDIMGLKHKKEKGLPEDETSGSFDTKKLSGGAFAYPPELSGTDRLRPMEGATYVNIPVSPASKKQLHYMELELQESSPAIRGASSSKYAQIDITATETAHKVGTQHAQHREERLQELEQKRKGPAPQ</sequence>
<feature type="region of interest" description="Disordered" evidence="1">
    <location>
        <begin position="494"/>
        <end position="524"/>
    </location>
</feature>
<feature type="region of interest" description="Disordered" evidence="1">
    <location>
        <begin position="252"/>
        <end position="336"/>
    </location>
</feature>
<name>A0A401SS64_CHIPU</name>
<dbReference type="OrthoDB" id="6537982at2759"/>
<dbReference type="GO" id="GO:0019901">
    <property type="term" value="F:protein kinase binding"/>
    <property type="evidence" value="ECO:0007669"/>
    <property type="project" value="InterPro"/>
</dbReference>
<dbReference type="GO" id="GO:0007528">
    <property type="term" value="P:neuromuscular junction development"/>
    <property type="evidence" value="ECO:0007669"/>
    <property type="project" value="TreeGrafter"/>
</dbReference>
<proteinExistence type="predicted"/>
<dbReference type="AlphaFoldDB" id="A0A401SS64"/>
<dbReference type="STRING" id="137246.A0A401SS64"/>
<dbReference type="Proteomes" id="UP000287033">
    <property type="component" value="Unassembled WGS sequence"/>
</dbReference>
<dbReference type="PANTHER" id="PTHR21636:SF2">
    <property type="entry name" value="PROTEIN DOK-7"/>
    <property type="match status" value="1"/>
</dbReference>
<evidence type="ECO:0000313" key="2">
    <source>
        <dbReference type="EMBL" id="GCC33193.1"/>
    </source>
</evidence>
<comment type="caution">
    <text evidence="2">The sequence shown here is derived from an EMBL/GenBank/DDBJ whole genome shotgun (WGS) entry which is preliminary data.</text>
</comment>
<accession>A0A401SS64</accession>
<dbReference type="InterPro" id="IPR037746">
    <property type="entry name" value="Dok-7"/>
</dbReference>